<keyword evidence="4" id="KW-0067">ATP-binding</keyword>
<gene>
    <name evidence="9" type="ORF">EUV02_10285</name>
</gene>
<dbReference type="GO" id="GO:0008882">
    <property type="term" value="F:[glutamate-ammonia-ligase] adenylyltransferase activity"/>
    <property type="evidence" value="ECO:0007669"/>
    <property type="project" value="InterPro"/>
</dbReference>
<dbReference type="AlphaFoldDB" id="A0A4Y9EP42"/>
<evidence type="ECO:0000256" key="4">
    <source>
        <dbReference type="ARBA" id="ARBA00022840"/>
    </source>
</evidence>
<comment type="caution">
    <text evidence="9">The sequence shown here is derived from an EMBL/GenBank/DDBJ whole genome shotgun (WGS) entry which is preliminary data.</text>
</comment>
<dbReference type="Proteomes" id="UP000297737">
    <property type="component" value="Unassembled WGS sequence"/>
</dbReference>
<dbReference type="SUPFAM" id="SSF81301">
    <property type="entry name" value="Nucleotidyltransferase"/>
    <property type="match status" value="2"/>
</dbReference>
<dbReference type="Pfam" id="PF08335">
    <property type="entry name" value="GlnD_UR_UTase"/>
    <property type="match status" value="1"/>
</dbReference>
<name>A0A4Y9EP42_9SPHN</name>
<keyword evidence="1 9" id="KW-0808">Transferase</keyword>
<keyword evidence="3" id="KW-0547">Nucleotide-binding</keyword>
<dbReference type="EMBL" id="SIHO01000002">
    <property type="protein sequence ID" value="TFU03541.1"/>
    <property type="molecule type" value="Genomic_DNA"/>
</dbReference>
<dbReference type="GO" id="GO:0047388">
    <property type="term" value="F:[glutamine synthetase]-adenylyl-L-tyrosine phosphorylase activity"/>
    <property type="evidence" value="ECO:0007669"/>
    <property type="project" value="UniProtKB-EC"/>
</dbReference>
<dbReference type="GO" id="GO:0000820">
    <property type="term" value="P:regulation of glutamine family amino acid metabolic process"/>
    <property type="evidence" value="ECO:0007669"/>
    <property type="project" value="TreeGrafter"/>
</dbReference>
<dbReference type="PANTHER" id="PTHR30621:SF0">
    <property type="entry name" value="BIFUNCTIONAL GLUTAMINE SYNTHETASE ADENYLYLTRANSFERASE_ADENYLYL-REMOVING ENZYME"/>
    <property type="match status" value="1"/>
</dbReference>
<dbReference type="InterPro" id="IPR005190">
    <property type="entry name" value="GlnE_rpt_dom"/>
</dbReference>
<dbReference type="Gene3D" id="1.20.120.1510">
    <property type="match status" value="1"/>
</dbReference>
<dbReference type="Gene3D" id="3.30.460.10">
    <property type="entry name" value="Beta Polymerase, domain 2"/>
    <property type="match status" value="2"/>
</dbReference>
<organism evidence="9 10">
    <name type="scientific">Glacieibacterium arshaanense</name>
    <dbReference type="NCBI Taxonomy" id="2511025"/>
    <lineage>
        <taxon>Bacteria</taxon>
        <taxon>Pseudomonadati</taxon>
        <taxon>Pseudomonadota</taxon>
        <taxon>Alphaproteobacteria</taxon>
        <taxon>Sphingomonadales</taxon>
        <taxon>Sphingosinicellaceae</taxon>
        <taxon>Glacieibacterium</taxon>
    </lineage>
</organism>
<dbReference type="GO" id="GO:0005524">
    <property type="term" value="F:ATP binding"/>
    <property type="evidence" value="ECO:0007669"/>
    <property type="project" value="UniProtKB-KW"/>
</dbReference>
<keyword evidence="5" id="KW-0460">Magnesium</keyword>
<reference evidence="9 10" key="1">
    <citation type="submission" date="2019-02" db="EMBL/GenBank/DDBJ databases">
        <title>Polymorphobacter sp. isolated from the lake at the Tibet of China.</title>
        <authorList>
            <person name="Li A."/>
        </authorList>
    </citation>
    <scope>NUCLEOTIDE SEQUENCE [LARGE SCALE GENOMIC DNA]</scope>
    <source>
        <strain evidence="9 10">DJ1R-1</strain>
    </source>
</reference>
<evidence type="ECO:0000256" key="1">
    <source>
        <dbReference type="ARBA" id="ARBA00022679"/>
    </source>
</evidence>
<evidence type="ECO:0000256" key="3">
    <source>
        <dbReference type="ARBA" id="ARBA00022741"/>
    </source>
</evidence>
<dbReference type="InterPro" id="IPR023057">
    <property type="entry name" value="GlnE"/>
</dbReference>
<feature type="domain" description="Glutamate-ammonia ligase adenylyltransferase repeated" evidence="7">
    <location>
        <begin position="32"/>
        <end position="255"/>
    </location>
</feature>
<feature type="domain" description="PII-uridylyltransferase/Glutamine-synthetase adenylyltransferase" evidence="8">
    <location>
        <begin position="289"/>
        <end position="416"/>
    </location>
</feature>
<dbReference type="InterPro" id="IPR043519">
    <property type="entry name" value="NT_sf"/>
</dbReference>
<dbReference type="NCBIfam" id="NF008292">
    <property type="entry name" value="PRK11072.1"/>
    <property type="match status" value="1"/>
</dbReference>
<accession>A0A4Y9EP42</accession>
<dbReference type="PANTHER" id="PTHR30621">
    <property type="entry name" value="GLUTAMINE SYNTHETASE ADENYLYLTRANSFERASE"/>
    <property type="match status" value="1"/>
</dbReference>
<proteinExistence type="predicted"/>
<dbReference type="GO" id="GO:0005829">
    <property type="term" value="C:cytosol"/>
    <property type="evidence" value="ECO:0007669"/>
    <property type="project" value="TreeGrafter"/>
</dbReference>
<evidence type="ECO:0000259" key="8">
    <source>
        <dbReference type="Pfam" id="PF08335"/>
    </source>
</evidence>
<dbReference type="OrthoDB" id="9759366at2"/>
<evidence type="ECO:0000256" key="2">
    <source>
        <dbReference type="ARBA" id="ARBA00022695"/>
    </source>
</evidence>
<sequence length="919" mass="98823">MTEALAPLALPADAARLLDGMAVDAALATAVAHAFSQSPYLKRLLRTRKAVLPLIAEAGFDAAFEALMAQAAAATGDIDELLRAAKADVALLVALADLSGAWPLETVTMALSRFADLALQRAVAAALAEREAPDAGFAVLGLGKLGSYELNYSSDVDLIFLYDPDVIPVRPREDHAEAAVRIGRRIVQIMDAPTASGYVFRTDLRLRPSPEATPIALTFAAAEHYYQSEALTWERVAFIRCRVCAGDMQRGHEFLDTIAPFLWRRSLDYTAIRDIQSVSLRIRDHYDAGQAVGPGFDLKRGRGGIREVEFFAQIHQMIWGGRDARLRVAPTLEALRALADAGRIDAVTATQLAHAYRFLRTIEHRLQMRADEQTHAVPTNAAQREAVAQLCGFGDWRGLERRLKDETAGVAAAYDLLIAQAGGVEVPTEAKALRRWLTDAGLKPAAFVPLIERWRQGKYRALRAEASRHEFEEILPELLATLAAAGDPAQAAARFDSFLEQLPAGLQFFALLSANPKLMPLLGRLLGVTPVLANALARDPALLDVLLGPEAFAPLPDGAALLANLRSFVRGSKHLEVTLDRVRNWTGEHRFQVGAQLIEARVDPLVAATGLSDLADAALQVLGDAVEAEFAATHGRIAGAGLIVLAMGRYGGRALTHASDLDLIFLFGGSHESMSDGAKPLAATSYFNRLATRLTAALSVPTAAGALYEVDTRLRPSGSQGLLAVSLDSFARYQREAAWTWEHLALTRARIVLGDAGPAQAVIAEILQAPRDGDMLRTDVLAMRGDIDAAKPGHGFWDVKLGKGGLVDLEFITHFLQLRDRMAQTPDLRAAIAELVARGTLDPTLLDAHDLLTRLLIMLRLVLPDAGAAATRVAAAPAGVTALLAQATGQADFAALEAAVAAARSSIIGAWEVLFDKRR</sequence>
<feature type="domain" description="Glutamate-ammonia ligase adenylyltransferase repeated" evidence="7">
    <location>
        <begin position="522"/>
        <end position="760"/>
    </location>
</feature>
<keyword evidence="6" id="KW-0511">Multifunctional enzyme</keyword>
<evidence type="ECO:0000256" key="6">
    <source>
        <dbReference type="ARBA" id="ARBA00023268"/>
    </source>
</evidence>
<keyword evidence="2 9" id="KW-0548">Nucleotidyltransferase</keyword>
<protein>
    <submittedName>
        <fullName evidence="9">Bifunctional [glutamine synthetase] adenylyltransferase/[glutamine synthetase]-adenylyl-L-tyrosine phosphorylase</fullName>
        <ecNumber evidence="9">2.7.7.89</ecNumber>
    </submittedName>
</protein>
<evidence type="ECO:0000256" key="5">
    <source>
        <dbReference type="ARBA" id="ARBA00022842"/>
    </source>
</evidence>
<dbReference type="RefSeq" id="WP_135246133.1">
    <property type="nucleotide sequence ID" value="NZ_SIHO01000002.1"/>
</dbReference>
<keyword evidence="10" id="KW-1185">Reference proteome</keyword>
<dbReference type="SUPFAM" id="SSF81593">
    <property type="entry name" value="Nucleotidyltransferase substrate binding subunit/domain"/>
    <property type="match status" value="2"/>
</dbReference>
<evidence type="ECO:0000313" key="9">
    <source>
        <dbReference type="EMBL" id="TFU03541.1"/>
    </source>
</evidence>
<evidence type="ECO:0000313" key="10">
    <source>
        <dbReference type="Proteomes" id="UP000297737"/>
    </source>
</evidence>
<dbReference type="CDD" id="cd05401">
    <property type="entry name" value="NT_GlnE_GlnD_like"/>
    <property type="match status" value="2"/>
</dbReference>
<dbReference type="EC" id="2.7.7.89" evidence="9"/>
<evidence type="ECO:0000259" key="7">
    <source>
        <dbReference type="Pfam" id="PF03710"/>
    </source>
</evidence>
<dbReference type="InterPro" id="IPR013546">
    <property type="entry name" value="PII_UdlTrfase/GS_AdlTrfase"/>
</dbReference>
<dbReference type="Pfam" id="PF03710">
    <property type="entry name" value="GlnE"/>
    <property type="match status" value="2"/>
</dbReference>
<dbReference type="NCBIfam" id="NF010706">
    <property type="entry name" value="PRK14108.1"/>
    <property type="match status" value="1"/>
</dbReference>
<dbReference type="Gene3D" id="1.20.120.330">
    <property type="entry name" value="Nucleotidyltransferases domain 2"/>
    <property type="match status" value="2"/>
</dbReference>